<dbReference type="GO" id="GO:0043527">
    <property type="term" value="C:tRNA methyltransferase complex"/>
    <property type="evidence" value="ECO:0007669"/>
    <property type="project" value="TreeGrafter"/>
</dbReference>
<evidence type="ECO:0000256" key="2">
    <source>
        <dbReference type="ARBA" id="ARBA00011977"/>
    </source>
</evidence>
<keyword evidence="6" id="KW-0819">tRNA processing</keyword>
<dbReference type="Gene3D" id="3.40.50.150">
    <property type="entry name" value="Vaccinia Virus protein VP39"/>
    <property type="match status" value="1"/>
</dbReference>
<feature type="signal peptide" evidence="8">
    <location>
        <begin position="1"/>
        <end position="19"/>
    </location>
</feature>
<evidence type="ECO:0000256" key="3">
    <source>
        <dbReference type="ARBA" id="ARBA00022603"/>
    </source>
</evidence>
<sequence>MKHQLLLTVLLTMLTTSRSFNVSSRRVVFNDLMTIQMKMKSTTDASSEAKGLASISTPGDNDGDNGSDNGGDNGGEARRKKKPVNSSRFRQHVNPLASRYQQPRVPSPSVDTSWLTSNLSSPSNPYHLDIGCAKGTFCLSMSPLNPSVNYLGLEIRDPVVEYALDRRNRRKLDNCHFVSCNANVDLERVLEGIDAVGGVLKTVTIQFPDPHFKEKHKKRRVVVPELVRLIGESMEKEEGVVYLASDVKEVLDEMREEFNNCDMFEDTVEGDGYLEENVNEVPTERELSVLKDDKPVWRASFRLRR</sequence>
<accession>A0A9W7EXV5</accession>
<dbReference type="InterPro" id="IPR003358">
    <property type="entry name" value="tRNA_(Gua-N-7)_MeTrfase_Trmb"/>
</dbReference>
<evidence type="ECO:0000256" key="4">
    <source>
        <dbReference type="ARBA" id="ARBA00022679"/>
    </source>
</evidence>
<evidence type="ECO:0000256" key="5">
    <source>
        <dbReference type="ARBA" id="ARBA00022691"/>
    </source>
</evidence>
<dbReference type="NCBIfam" id="TIGR00091">
    <property type="entry name" value="tRNA (guanosine(46)-N7)-methyltransferase TrmB"/>
    <property type="match status" value="1"/>
</dbReference>
<keyword evidence="5" id="KW-0949">S-adenosyl-L-methionine</keyword>
<dbReference type="InterPro" id="IPR029063">
    <property type="entry name" value="SAM-dependent_MTases_sf"/>
</dbReference>
<keyword evidence="3" id="KW-0489">Methyltransferase</keyword>
<dbReference type="EC" id="2.1.1.33" evidence="2"/>
<dbReference type="PANTHER" id="PTHR23417:SF21">
    <property type="entry name" value="TRNA (GUANINE-N(7)-)-METHYLTRANSFERASE"/>
    <property type="match status" value="1"/>
</dbReference>
<evidence type="ECO:0000256" key="6">
    <source>
        <dbReference type="ARBA" id="ARBA00022694"/>
    </source>
</evidence>
<dbReference type="PROSITE" id="PS51625">
    <property type="entry name" value="SAM_MT_TRMB"/>
    <property type="match status" value="1"/>
</dbReference>
<dbReference type="EMBL" id="BRXX01000174">
    <property type="protein sequence ID" value="GMH95808.1"/>
    <property type="molecule type" value="Genomic_DNA"/>
</dbReference>
<reference evidence="10" key="1">
    <citation type="journal article" date="2023" name="Commun. Biol.">
        <title>Genome analysis of Parmales, the sister group of diatoms, reveals the evolutionary specialization of diatoms from phago-mixotrophs to photoautotrophs.</title>
        <authorList>
            <person name="Ban H."/>
            <person name="Sato S."/>
            <person name="Yoshikawa S."/>
            <person name="Yamada K."/>
            <person name="Nakamura Y."/>
            <person name="Ichinomiya M."/>
            <person name="Sato N."/>
            <person name="Blanc-Mathieu R."/>
            <person name="Endo H."/>
            <person name="Kuwata A."/>
            <person name="Ogata H."/>
        </authorList>
    </citation>
    <scope>NUCLEOTIDE SEQUENCE [LARGE SCALE GENOMIC DNA]</scope>
    <source>
        <strain evidence="10">NIES 3699</strain>
    </source>
</reference>
<comment type="caution">
    <text evidence="9">The sequence shown here is derived from an EMBL/GenBank/DDBJ whole genome shotgun (WGS) entry which is preliminary data.</text>
</comment>
<dbReference type="PANTHER" id="PTHR23417">
    <property type="entry name" value="3-DEOXY-D-MANNO-OCTULOSONIC-ACID TRANSFERASE/TRNA GUANINE-N 7 - -METHYLTRANSFERASE"/>
    <property type="match status" value="1"/>
</dbReference>
<dbReference type="Proteomes" id="UP001165160">
    <property type="component" value="Unassembled WGS sequence"/>
</dbReference>
<evidence type="ECO:0000313" key="9">
    <source>
        <dbReference type="EMBL" id="GMH95808.1"/>
    </source>
</evidence>
<feature type="chain" id="PRO_5040969480" description="tRNA (guanine(46)-N(7))-methyltransferase" evidence="8">
    <location>
        <begin position="20"/>
        <end position="305"/>
    </location>
</feature>
<evidence type="ECO:0000313" key="10">
    <source>
        <dbReference type="Proteomes" id="UP001165160"/>
    </source>
</evidence>
<dbReference type="GO" id="GO:0008176">
    <property type="term" value="F:tRNA (guanine(46)-N7)-methyltransferase activity"/>
    <property type="evidence" value="ECO:0007669"/>
    <property type="project" value="UniProtKB-EC"/>
</dbReference>
<gene>
    <name evidence="9" type="ORF">TrVE_jg64</name>
</gene>
<organism evidence="9 10">
    <name type="scientific">Triparma verrucosa</name>
    <dbReference type="NCBI Taxonomy" id="1606542"/>
    <lineage>
        <taxon>Eukaryota</taxon>
        <taxon>Sar</taxon>
        <taxon>Stramenopiles</taxon>
        <taxon>Ochrophyta</taxon>
        <taxon>Bolidophyceae</taxon>
        <taxon>Parmales</taxon>
        <taxon>Triparmaceae</taxon>
        <taxon>Triparma</taxon>
    </lineage>
</organism>
<dbReference type="AlphaFoldDB" id="A0A9W7EXV5"/>
<keyword evidence="8" id="KW-0732">Signal</keyword>
<evidence type="ECO:0000256" key="8">
    <source>
        <dbReference type="SAM" id="SignalP"/>
    </source>
</evidence>
<dbReference type="CDD" id="cd02440">
    <property type="entry name" value="AdoMet_MTases"/>
    <property type="match status" value="1"/>
</dbReference>
<comment type="catalytic activity">
    <reaction evidence="1">
        <text>guanosine(46) in tRNA + S-adenosyl-L-methionine = N(7)-methylguanosine(46) in tRNA + S-adenosyl-L-homocysteine</text>
        <dbReference type="Rhea" id="RHEA:42708"/>
        <dbReference type="Rhea" id="RHEA-COMP:10188"/>
        <dbReference type="Rhea" id="RHEA-COMP:10189"/>
        <dbReference type="ChEBI" id="CHEBI:57856"/>
        <dbReference type="ChEBI" id="CHEBI:59789"/>
        <dbReference type="ChEBI" id="CHEBI:74269"/>
        <dbReference type="ChEBI" id="CHEBI:74480"/>
        <dbReference type="EC" id="2.1.1.33"/>
    </reaction>
</comment>
<protein>
    <recommendedName>
        <fullName evidence="2">tRNA (guanine(46)-N(7))-methyltransferase</fullName>
        <ecNumber evidence="2">2.1.1.33</ecNumber>
    </recommendedName>
</protein>
<proteinExistence type="predicted"/>
<feature type="region of interest" description="Disordered" evidence="7">
    <location>
        <begin position="41"/>
        <end position="111"/>
    </location>
</feature>
<keyword evidence="10" id="KW-1185">Reference proteome</keyword>
<dbReference type="Pfam" id="PF02390">
    <property type="entry name" value="Methyltransf_4"/>
    <property type="match status" value="1"/>
</dbReference>
<name>A0A9W7EXV5_9STRA</name>
<keyword evidence="4" id="KW-0808">Transferase</keyword>
<evidence type="ECO:0000256" key="7">
    <source>
        <dbReference type="SAM" id="MobiDB-lite"/>
    </source>
</evidence>
<dbReference type="SUPFAM" id="SSF53335">
    <property type="entry name" value="S-adenosyl-L-methionine-dependent methyltransferases"/>
    <property type="match status" value="1"/>
</dbReference>
<evidence type="ECO:0000256" key="1">
    <source>
        <dbReference type="ARBA" id="ARBA00000142"/>
    </source>
</evidence>